<reference evidence="5 6" key="1">
    <citation type="submission" date="2017-07" db="EMBL/GenBank/DDBJ databases">
        <title>Phylogenetic study on the rhizospheric bacterium Ochrobactrum sp. A44.</title>
        <authorList>
            <person name="Krzyzanowska D.M."/>
            <person name="Ossowicki A."/>
            <person name="Rajewska M."/>
            <person name="Maciag T."/>
            <person name="Kaczynski Z."/>
            <person name="Czerwicka M."/>
            <person name="Jafra S."/>
        </authorList>
    </citation>
    <scope>NUCLEOTIDE SEQUENCE [LARGE SCALE GENOMIC DNA]</scope>
    <source>
        <strain evidence="5 6">A44</strain>
    </source>
</reference>
<dbReference type="Gene3D" id="3.90.550.10">
    <property type="entry name" value="Spore Coat Polysaccharide Biosynthesis Protein SpsA, Chain A"/>
    <property type="match status" value="1"/>
</dbReference>
<evidence type="ECO:0000256" key="3">
    <source>
        <dbReference type="ARBA" id="ARBA00022679"/>
    </source>
</evidence>
<feature type="domain" description="Glycosyltransferase 2-like" evidence="4">
    <location>
        <begin position="2"/>
        <end position="143"/>
    </location>
</feature>
<accession>A0A248UBT7</accession>
<protein>
    <submittedName>
        <fullName evidence="5">Glycosyltransferase like 2 family protein</fullName>
    </submittedName>
</protein>
<name>A0A248UBT7_9HYPH</name>
<evidence type="ECO:0000256" key="1">
    <source>
        <dbReference type="ARBA" id="ARBA00006739"/>
    </source>
</evidence>
<evidence type="ECO:0000256" key="2">
    <source>
        <dbReference type="ARBA" id="ARBA00022676"/>
    </source>
</evidence>
<proteinExistence type="inferred from homology"/>
<dbReference type="KEGG" id="och:CES85_4950"/>
<dbReference type="CDD" id="cd00761">
    <property type="entry name" value="Glyco_tranf_GTA_type"/>
    <property type="match status" value="1"/>
</dbReference>
<dbReference type="AlphaFoldDB" id="A0A248UBT7"/>
<dbReference type="EMBL" id="CP022603">
    <property type="protein sequence ID" value="ASV84158.1"/>
    <property type="molecule type" value="Genomic_DNA"/>
</dbReference>
<dbReference type="SUPFAM" id="SSF53448">
    <property type="entry name" value="Nucleotide-diphospho-sugar transferases"/>
    <property type="match status" value="1"/>
</dbReference>
<sequence length="306" mass="34593">MLRKLFQSLQNMHRPLGERISFLIVENDLAQNLMEEIEDFRTAMPSDQIIYRNETVLGISSARNHALEYALERHFDFLVFVDDDEFVERDWLVNLLAARDRRDLDIVGSPVRPTPVEGRLTLEQQLVWSGIRHGGFKSEKRSRRRCAAGRGHTIKVATGSWIGRVEFFRNTGLRFDSNLGLTGGEDWHLWSKAKAVGAKSGWAVDAIVYETVPHARLTFSYHFRRSRDHNITEYMARYSSDPRGTLKNLPWKIAGRFLKCVAVTSLVPLRGAEGLVSFVSALGGAVGLVQGALGMRSSHYTQTTGF</sequence>
<keyword evidence="2" id="KW-0328">Glycosyltransferase</keyword>
<dbReference type="Pfam" id="PF00535">
    <property type="entry name" value="Glycos_transf_2"/>
    <property type="match status" value="1"/>
</dbReference>
<evidence type="ECO:0000313" key="5">
    <source>
        <dbReference type="EMBL" id="ASV84158.1"/>
    </source>
</evidence>
<gene>
    <name evidence="5" type="ORF">CES85_4950</name>
</gene>
<dbReference type="PANTHER" id="PTHR43179:SF12">
    <property type="entry name" value="GALACTOFURANOSYLTRANSFERASE GLFT2"/>
    <property type="match status" value="1"/>
</dbReference>
<comment type="similarity">
    <text evidence="1">Belongs to the glycosyltransferase 2 family.</text>
</comment>
<evidence type="ECO:0000313" key="6">
    <source>
        <dbReference type="Proteomes" id="UP000215256"/>
    </source>
</evidence>
<dbReference type="GO" id="GO:0016757">
    <property type="term" value="F:glycosyltransferase activity"/>
    <property type="evidence" value="ECO:0007669"/>
    <property type="project" value="UniProtKB-KW"/>
</dbReference>
<dbReference type="PANTHER" id="PTHR43179">
    <property type="entry name" value="RHAMNOSYLTRANSFERASE WBBL"/>
    <property type="match status" value="1"/>
</dbReference>
<keyword evidence="3 5" id="KW-0808">Transferase</keyword>
<organism evidence="5 6">
    <name type="scientific">Ochrobactrum quorumnocens</name>
    <dbReference type="NCBI Taxonomy" id="271865"/>
    <lineage>
        <taxon>Bacteria</taxon>
        <taxon>Pseudomonadati</taxon>
        <taxon>Pseudomonadota</taxon>
        <taxon>Alphaproteobacteria</taxon>
        <taxon>Hyphomicrobiales</taxon>
        <taxon>Brucellaceae</taxon>
        <taxon>Brucella/Ochrobactrum group</taxon>
        <taxon>Ochrobactrum</taxon>
    </lineage>
</organism>
<dbReference type="InterPro" id="IPR001173">
    <property type="entry name" value="Glyco_trans_2-like"/>
</dbReference>
<dbReference type="Proteomes" id="UP000215256">
    <property type="component" value="Chromosome 2"/>
</dbReference>
<dbReference type="InterPro" id="IPR029044">
    <property type="entry name" value="Nucleotide-diphossugar_trans"/>
</dbReference>
<evidence type="ECO:0000259" key="4">
    <source>
        <dbReference type="Pfam" id="PF00535"/>
    </source>
</evidence>